<accession>A0ABQ6MBK6</accession>
<organism evidence="1 2">
    <name type="scientific">Tetraparma gracilis</name>
    <dbReference type="NCBI Taxonomy" id="2962635"/>
    <lineage>
        <taxon>Eukaryota</taxon>
        <taxon>Sar</taxon>
        <taxon>Stramenopiles</taxon>
        <taxon>Ochrophyta</taxon>
        <taxon>Bolidophyceae</taxon>
        <taxon>Parmales</taxon>
        <taxon>Triparmaceae</taxon>
        <taxon>Tetraparma</taxon>
    </lineage>
</organism>
<proteinExistence type="predicted"/>
<dbReference type="Proteomes" id="UP001165060">
    <property type="component" value="Unassembled WGS sequence"/>
</dbReference>
<name>A0ABQ6MBK6_9STRA</name>
<evidence type="ECO:0000313" key="1">
    <source>
        <dbReference type="EMBL" id="GMI23279.1"/>
    </source>
</evidence>
<reference evidence="1 2" key="1">
    <citation type="journal article" date="2023" name="Commun. Biol.">
        <title>Genome analysis of Parmales, the sister group of diatoms, reveals the evolutionary specialization of diatoms from phago-mixotrophs to photoautotrophs.</title>
        <authorList>
            <person name="Ban H."/>
            <person name="Sato S."/>
            <person name="Yoshikawa S."/>
            <person name="Yamada K."/>
            <person name="Nakamura Y."/>
            <person name="Ichinomiya M."/>
            <person name="Sato N."/>
            <person name="Blanc-Mathieu R."/>
            <person name="Endo H."/>
            <person name="Kuwata A."/>
            <person name="Ogata H."/>
        </authorList>
    </citation>
    <scope>NUCLEOTIDE SEQUENCE [LARGE SCALE GENOMIC DNA]</scope>
</reference>
<evidence type="ECO:0000313" key="2">
    <source>
        <dbReference type="Proteomes" id="UP001165060"/>
    </source>
</evidence>
<sequence>EEGERRQAVAETEGRMERGGRNEALRRALLGLILSSDKVDWFKEPRLWNLVAELQRGGRVTR</sequence>
<gene>
    <name evidence="1" type="ORF">TeGR_g10580</name>
</gene>
<feature type="non-terminal residue" evidence="1">
    <location>
        <position position="1"/>
    </location>
</feature>
<comment type="caution">
    <text evidence="1">The sequence shown here is derived from an EMBL/GenBank/DDBJ whole genome shotgun (WGS) entry which is preliminary data.</text>
</comment>
<dbReference type="EMBL" id="BRYB01005340">
    <property type="protein sequence ID" value="GMI23279.1"/>
    <property type="molecule type" value="Genomic_DNA"/>
</dbReference>
<protein>
    <submittedName>
        <fullName evidence="1">Uncharacterized protein</fullName>
    </submittedName>
</protein>
<keyword evidence="2" id="KW-1185">Reference proteome</keyword>